<name>H6L3J0_SAPGL</name>
<gene>
    <name evidence="1" type="ordered locus">SGRA_2209</name>
</gene>
<accession>H6L3J0</accession>
<reference evidence="1 2" key="1">
    <citation type="journal article" date="2012" name="Stand. Genomic Sci.">
        <title>Complete genome sequencing and analysis of Saprospira grandis str. Lewin, a predatory marine bacterium.</title>
        <authorList>
            <person name="Saw J.H."/>
            <person name="Yuryev A."/>
            <person name="Kanbe M."/>
            <person name="Hou S."/>
            <person name="Young A.G."/>
            <person name="Aizawa S."/>
            <person name="Alam M."/>
        </authorList>
    </citation>
    <scope>NUCLEOTIDE SEQUENCE [LARGE SCALE GENOMIC DNA]</scope>
    <source>
        <strain evidence="1 2">Lewin</strain>
    </source>
</reference>
<dbReference type="EMBL" id="CP002831">
    <property type="protein sequence ID" value="AFC24938.1"/>
    <property type="molecule type" value="Genomic_DNA"/>
</dbReference>
<proteinExistence type="predicted"/>
<evidence type="ECO:0000313" key="1">
    <source>
        <dbReference type="EMBL" id="AFC24938.1"/>
    </source>
</evidence>
<dbReference type="AlphaFoldDB" id="H6L3J0"/>
<sequence>MCFFIFFCFIRKLNDSFFLGPPLALKGSGRYVSGLAIRSALRQLCWLGLA</sequence>
<evidence type="ECO:0000313" key="2">
    <source>
        <dbReference type="Proteomes" id="UP000007519"/>
    </source>
</evidence>
<dbReference type="HOGENOM" id="CLU_3122506_0_0_10"/>
<dbReference type="KEGG" id="sgn:SGRA_2209"/>
<dbReference type="STRING" id="984262.SGRA_2209"/>
<protein>
    <submittedName>
        <fullName evidence="1">Uncharacterized protein</fullName>
    </submittedName>
</protein>
<organism evidence="1 2">
    <name type="scientific">Saprospira grandis (strain Lewin)</name>
    <dbReference type="NCBI Taxonomy" id="984262"/>
    <lineage>
        <taxon>Bacteria</taxon>
        <taxon>Pseudomonadati</taxon>
        <taxon>Bacteroidota</taxon>
        <taxon>Saprospiria</taxon>
        <taxon>Saprospirales</taxon>
        <taxon>Saprospiraceae</taxon>
        <taxon>Saprospira</taxon>
    </lineage>
</organism>
<keyword evidence="2" id="KW-1185">Reference proteome</keyword>
<dbReference type="Proteomes" id="UP000007519">
    <property type="component" value="Chromosome"/>
</dbReference>